<dbReference type="Gene3D" id="3.40.50.150">
    <property type="entry name" value="Vaccinia Virus protein VP39"/>
    <property type="match status" value="2"/>
</dbReference>
<dbReference type="EMBL" id="CP001643">
    <property type="protein sequence ID" value="ACU86132.1"/>
    <property type="molecule type" value="Genomic_DNA"/>
</dbReference>
<dbReference type="GO" id="GO:0003676">
    <property type="term" value="F:nucleic acid binding"/>
    <property type="evidence" value="ECO:0007669"/>
    <property type="project" value="InterPro"/>
</dbReference>
<dbReference type="HOGENOM" id="CLU_040288_1_0_11"/>
<dbReference type="InterPro" id="IPR002052">
    <property type="entry name" value="DNA_methylase_N6_adenine_CS"/>
</dbReference>
<feature type="region of interest" description="Disordered" evidence="5">
    <location>
        <begin position="1"/>
        <end position="33"/>
    </location>
</feature>
<dbReference type="InterPro" id="IPR007848">
    <property type="entry name" value="Small_mtfrase_dom"/>
</dbReference>
<gene>
    <name evidence="8" type="ordered locus">Bfae_23400</name>
</gene>
<keyword evidence="3 8" id="KW-0489">Methyltransferase</keyword>
<dbReference type="PANTHER" id="PTHR47816">
    <property type="entry name" value="RIBOSOMAL RNA SMALL SUBUNIT METHYLTRANSFERASE C"/>
    <property type="match status" value="1"/>
</dbReference>
<evidence type="ECO:0000313" key="9">
    <source>
        <dbReference type="Proteomes" id="UP000001919"/>
    </source>
</evidence>
<dbReference type="PANTHER" id="PTHR47816:SF5">
    <property type="entry name" value="RIBOSOMAL RNA LARGE SUBUNIT METHYLTRANSFERASE G"/>
    <property type="match status" value="1"/>
</dbReference>
<sequence>MPHTPAADAVDEDPAVGAPYDTGPVAPTPQGPDQTDRVIIAAAEEIGTGCPCGLIVVDDATGELTAFALASVAEHPDAVVLSWTSSLPLATSLRERFAGQIEAGRLHVPAGPDVLPLEQAAAEVEGHLLVLMRLPKAVHALEDRARRLAAAVRTGGQDGLGIIAGGRVKHMTRAQNDALATVFSEVRASRGIGKSRALIATELRASSAAPVAIDGSARVAVRGQQRELALRGVGAVFGGASADAGSRLLLQALDRALVSGDLTADAPVTAAADLGCGNGLMTAHLAAALPEASVLGSDADADAVSSTRATLAANALEREEVEVSWDDALSRVADSSLDLVLLNPPFHDGTSVDATLVQGLLDTAARVLRPGGQLWFVHNSHLRYRTEVERRAGAVQQRARDRRFTVLSAVR</sequence>
<evidence type="ECO:0000256" key="1">
    <source>
        <dbReference type="ARBA" id="ARBA00022490"/>
    </source>
</evidence>
<dbReference type="STRING" id="446465.Bfae_23400"/>
<organism evidence="8 9">
    <name type="scientific">Brachybacterium faecium (strain ATCC 43885 / DSM 4810 / JCM 11609 / LMG 19847 / NBRC 14762 / NCIMB 9860 / 6-10)</name>
    <dbReference type="NCBI Taxonomy" id="446465"/>
    <lineage>
        <taxon>Bacteria</taxon>
        <taxon>Bacillati</taxon>
        <taxon>Actinomycetota</taxon>
        <taxon>Actinomycetes</taxon>
        <taxon>Micrococcales</taxon>
        <taxon>Dermabacteraceae</taxon>
        <taxon>Brachybacterium</taxon>
    </lineage>
</organism>
<dbReference type="GO" id="GO:0006364">
    <property type="term" value="P:rRNA processing"/>
    <property type="evidence" value="ECO:0007669"/>
    <property type="project" value="UniProtKB-KW"/>
</dbReference>
<evidence type="ECO:0000313" key="8">
    <source>
        <dbReference type="EMBL" id="ACU86132.1"/>
    </source>
</evidence>
<name>C7MEY2_BRAFD</name>
<dbReference type="Proteomes" id="UP000001919">
    <property type="component" value="Chromosome"/>
</dbReference>
<dbReference type="GO" id="GO:0008170">
    <property type="term" value="F:N-methyltransferase activity"/>
    <property type="evidence" value="ECO:0007669"/>
    <property type="project" value="UniProtKB-ARBA"/>
</dbReference>
<feature type="domain" description="RlmG N-terminal" evidence="7">
    <location>
        <begin position="118"/>
        <end position="200"/>
    </location>
</feature>
<dbReference type="SUPFAM" id="SSF53335">
    <property type="entry name" value="S-adenosyl-L-methionine-dependent methyltransferases"/>
    <property type="match status" value="1"/>
</dbReference>
<dbReference type="CDD" id="cd02440">
    <property type="entry name" value="AdoMet_MTases"/>
    <property type="match status" value="1"/>
</dbReference>
<dbReference type="eggNOG" id="COG2813">
    <property type="taxonomic scope" value="Bacteria"/>
</dbReference>
<dbReference type="InterPro" id="IPR058679">
    <property type="entry name" value="RlmG_N"/>
</dbReference>
<dbReference type="GO" id="GO:0008757">
    <property type="term" value="F:S-adenosylmethionine-dependent methyltransferase activity"/>
    <property type="evidence" value="ECO:0007669"/>
    <property type="project" value="InterPro"/>
</dbReference>
<dbReference type="OrthoDB" id="29650at2"/>
<proteinExistence type="predicted"/>
<dbReference type="PROSITE" id="PS00092">
    <property type="entry name" value="N6_MTASE"/>
    <property type="match status" value="1"/>
</dbReference>
<dbReference type="InterPro" id="IPR046977">
    <property type="entry name" value="RsmC/RlmG"/>
</dbReference>
<dbReference type="Pfam" id="PF05175">
    <property type="entry name" value="MTS"/>
    <property type="match status" value="1"/>
</dbReference>
<dbReference type="GO" id="GO:0032259">
    <property type="term" value="P:methylation"/>
    <property type="evidence" value="ECO:0007669"/>
    <property type="project" value="UniProtKB-KW"/>
</dbReference>
<accession>C7MEY2</accession>
<dbReference type="InterPro" id="IPR029063">
    <property type="entry name" value="SAM-dependent_MTases_sf"/>
</dbReference>
<dbReference type="AlphaFoldDB" id="C7MEY2"/>
<keyword evidence="9" id="KW-1185">Reference proteome</keyword>
<dbReference type="PATRIC" id="fig|446465.5.peg.2313"/>
<evidence type="ECO:0000256" key="3">
    <source>
        <dbReference type="ARBA" id="ARBA00022603"/>
    </source>
</evidence>
<evidence type="ECO:0000259" key="6">
    <source>
        <dbReference type="Pfam" id="PF05175"/>
    </source>
</evidence>
<dbReference type="KEGG" id="bfa:Bfae_23400"/>
<evidence type="ECO:0000256" key="4">
    <source>
        <dbReference type="ARBA" id="ARBA00022679"/>
    </source>
</evidence>
<reference evidence="8 9" key="1">
    <citation type="journal article" date="2009" name="Stand. Genomic Sci.">
        <title>Complete genome sequence of Brachybacterium faecium type strain (Schefferle 6-10).</title>
        <authorList>
            <person name="Lapidus A."/>
            <person name="Pukall R."/>
            <person name="Labuttii K."/>
            <person name="Copeland A."/>
            <person name="Del Rio T.G."/>
            <person name="Nolan M."/>
            <person name="Chen F."/>
            <person name="Lucas S."/>
            <person name="Tice H."/>
            <person name="Cheng J.F."/>
            <person name="Bruce D."/>
            <person name="Goodwin L."/>
            <person name="Pitluck S."/>
            <person name="Rohde M."/>
            <person name="Goker M."/>
            <person name="Pati A."/>
            <person name="Ivanova N."/>
            <person name="Mavrommatis K."/>
            <person name="Chen A."/>
            <person name="Palaniappan K."/>
            <person name="D'haeseleer P."/>
            <person name="Chain P."/>
            <person name="Bristow J."/>
            <person name="Eisen J.A."/>
            <person name="Markowitz V."/>
            <person name="Hugenholtz P."/>
            <person name="Kyrpides N.C."/>
            <person name="Klenk H.P."/>
        </authorList>
    </citation>
    <scope>NUCLEOTIDE SEQUENCE [LARGE SCALE GENOMIC DNA]</scope>
    <source>
        <strain evidence="9">ATCC 43885 / DSM 4810 / JCM 11609 / LMG 19847 / NBRC 14762 / NCIMB 9860 / 6-10</strain>
    </source>
</reference>
<dbReference type="Pfam" id="PF26049">
    <property type="entry name" value="RLMG_N"/>
    <property type="match status" value="1"/>
</dbReference>
<keyword evidence="1" id="KW-0963">Cytoplasm</keyword>
<protein>
    <submittedName>
        <fullName evidence="8">16S RNA G1207 methylase RsmC</fullName>
    </submittedName>
</protein>
<keyword evidence="2" id="KW-0698">rRNA processing</keyword>
<evidence type="ECO:0000259" key="7">
    <source>
        <dbReference type="Pfam" id="PF26049"/>
    </source>
</evidence>
<evidence type="ECO:0000256" key="2">
    <source>
        <dbReference type="ARBA" id="ARBA00022552"/>
    </source>
</evidence>
<keyword evidence="4" id="KW-0808">Transferase</keyword>
<evidence type="ECO:0000256" key="5">
    <source>
        <dbReference type="SAM" id="MobiDB-lite"/>
    </source>
</evidence>
<feature type="domain" description="Methyltransferase small" evidence="6">
    <location>
        <begin position="232"/>
        <end position="407"/>
    </location>
</feature>